<comment type="caution">
    <text evidence="1">The sequence shown here is derived from an EMBL/GenBank/DDBJ whole genome shotgun (WGS) entry which is preliminary data.</text>
</comment>
<name>A0A9D3SLW8_9TELE</name>
<accession>A0A9D3SLW8</accession>
<protein>
    <submittedName>
        <fullName evidence="1">Uncharacterized protein</fullName>
    </submittedName>
</protein>
<proteinExistence type="predicted"/>
<reference evidence="1 2" key="1">
    <citation type="submission" date="2021-06" db="EMBL/GenBank/DDBJ databases">
        <title>Chromosome-level genome assembly of the red-tail catfish (Hemibagrus wyckioides).</title>
        <authorList>
            <person name="Shao F."/>
        </authorList>
    </citation>
    <scope>NUCLEOTIDE SEQUENCE [LARGE SCALE GENOMIC DNA]</scope>
    <source>
        <strain evidence="1">EC202008001</strain>
        <tissue evidence="1">Blood</tissue>
    </source>
</reference>
<dbReference type="EMBL" id="JAHKSW010000008">
    <property type="protein sequence ID" value="KAG7329556.1"/>
    <property type="molecule type" value="Genomic_DNA"/>
</dbReference>
<dbReference type="AlphaFoldDB" id="A0A9D3SLW8"/>
<dbReference type="Proteomes" id="UP000824219">
    <property type="component" value="Linkage Group LG08"/>
</dbReference>
<keyword evidence="2" id="KW-1185">Reference proteome</keyword>
<evidence type="ECO:0000313" key="1">
    <source>
        <dbReference type="EMBL" id="KAG7329556.1"/>
    </source>
</evidence>
<gene>
    <name evidence="1" type="ORF">KOW79_007730</name>
</gene>
<evidence type="ECO:0000313" key="2">
    <source>
        <dbReference type="Proteomes" id="UP000824219"/>
    </source>
</evidence>
<organism evidence="1 2">
    <name type="scientific">Hemibagrus wyckioides</name>
    <dbReference type="NCBI Taxonomy" id="337641"/>
    <lineage>
        <taxon>Eukaryota</taxon>
        <taxon>Metazoa</taxon>
        <taxon>Chordata</taxon>
        <taxon>Craniata</taxon>
        <taxon>Vertebrata</taxon>
        <taxon>Euteleostomi</taxon>
        <taxon>Actinopterygii</taxon>
        <taxon>Neopterygii</taxon>
        <taxon>Teleostei</taxon>
        <taxon>Ostariophysi</taxon>
        <taxon>Siluriformes</taxon>
        <taxon>Bagridae</taxon>
        <taxon>Hemibagrus</taxon>
    </lineage>
</organism>
<sequence>MVRGGRNVGGEKNKLIQCPRVTFSSLSLLSLRRDGQKNDYANEHEQETAWPVAMETGVSCRAPVVLGVMDEGEG</sequence>